<evidence type="ECO:0000259" key="1">
    <source>
        <dbReference type="SMART" id="SM00986"/>
    </source>
</evidence>
<dbReference type="AlphaFoldDB" id="A0A4Z0W756"/>
<dbReference type="CDD" id="cd10032">
    <property type="entry name" value="UDG-F6_HDG"/>
    <property type="match status" value="1"/>
</dbReference>
<reference evidence="2 3" key="1">
    <citation type="submission" date="2019-04" db="EMBL/GenBank/DDBJ databases">
        <title>Natronospirillum operosus gen. nov., sp. nov., a haloalkaliphilic satellite isolated from decaying biomass of laboratory culture of cyanobacterium Geitlerinema sp. and proposal of Natronospirillaceae fam. nov. and Saccharospirillaceae fam. nov.</title>
        <authorList>
            <person name="Kevbrin V."/>
            <person name="Boltyanskaya Y."/>
            <person name="Koziaeva V."/>
            <person name="Grouzdev D.S."/>
            <person name="Park M."/>
            <person name="Cho J."/>
        </authorList>
    </citation>
    <scope>NUCLEOTIDE SEQUENCE [LARGE SCALE GENOMIC DNA]</scope>
    <source>
        <strain evidence="2 3">G-116</strain>
    </source>
</reference>
<proteinExistence type="predicted"/>
<dbReference type="SMART" id="SM00986">
    <property type="entry name" value="UDG"/>
    <property type="match status" value="1"/>
</dbReference>
<keyword evidence="3" id="KW-1185">Reference proteome</keyword>
<name>A0A4Z0W756_9GAMM</name>
<dbReference type="InterPro" id="IPR005122">
    <property type="entry name" value="Uracil-DNA_glycosylase-like"/>
</dbReference>
<organism evidence="2 3">
    <name type="scientific">Natronospirillum operosum</name>
    <dbReference type="NCBI Taxonomy" id="2759953"/>
    <lineage>
        <taxon>Bacteria</taxon>
        <taxon>Pseudomonadati</taxon>
        <taxon>Pseudomonadota</taxon>
        <taxon>Gammaproteobacteria</taxon>
        <taxon>Oceanospirillales</taxon>
        <taxon>Natronospirillaceae</taxon>
        <taxon>Natronospirillum</taxon>
    </lineage>
</organism>
<gene>
    <name evidence="2" type="ORF">E4656_16340</name>
</gene>
<comment type="caution">
    <text evidence="2">The sequence shown here is derived from an EMBL/GenBank/DDBJ whole genome shotgun (WGS) entry which is preliminary data.</text>
</comment>
<sequence length="171" mass="19181">MSRVHSFLPIEPASARVLILGSMPGRASLQAQRYYAHPRNAFWPIMGALLDFDPVLPYDQRLEHLRAAGIGLWDVLQTCTRSSSLDSDIIEDSIVPNDFAGWFERHPHTQAVFCNGSKAWQSYRRHVLPALPAPWADLPLQRLPSTSPAHAAMSRANKQQAWQTALAPWFG</sequence>
<accession>A0A4Z0W756</accession>
<dbReference type="EMBL" id="SRMF01000009">
    <property type="protein sequence ID" value="TGG91290.1"/>
    <property type="molecule type" value="Genomic_DNA"/>
</dbReference>
<dbReference type="OrthoDB" id="9799921at2"/>
<dbReference type="SMART" id="SM00987">
    <property type="entry name" value="UreE_C"/>
    <property type="match status" value="1"/>
</dbReference>
<dbReference type="RefSeq" id="WP_135484383.1">
    <property type="nucleotide sequence ID" value="NZ_SRMF01000009.1"/>
</dbReference>
<dbReference type="SUPFAM" id="SSF52141">
    <property type="entry name" value="Uracil-DNA glycosylase-like"/>
    <property type="match status" value="1"/>
</dbReference>
<dbReference type="InterPro" id="IPR036895">
    <property type="entry name" value="Uracil-DNA_glycosylase-like_sf"/>
</dbReference>
<dbReference type="NCBIfam" id="TIGR04274">
    <property type="entry name" value="hypoxanDNAglyco"/>
    <property type="match status" value="1"/>
</dbReference>
<keyword evidence="2" id="KW-0378">Hydrolase</keyword>
<dbReference type="Pfam" id="PF03167">
    <property type="entry name" value="UDG"/>
    <property type="match status" value="1"/>
</dbReference>
<evidence type="ECO:0000313" key="3">
    <source>
        <dbReference type="Proteomes" id="UP000297475"/>
    </source>
</evidence>
<protein>
    <submittedName>
        <fullName evidence="2">DNA-deoxyinosine glycosylase</fullName>
        <ecNumber evidence="2">3.2.2.15</ecNumber>
    </submittedName>
</protein>
<evidence type="ECO:0000313" key="2">
    <source>
        <dbReference type="EMBL" id="TGG91290.1"/>
    </source>
</evidence>
<dbReference type="InterPro" id="IPR026353">
    <property type="entry name" value="Hypoxan-DNA_Glyclase"/>
</dbReference>
<dbReference type="Gene3D" id="3.40.470.10">
    <property type="entry name" value="Uracil-DNA glycosylase-like domain"/>
    <property type="match status" value="1"/>
</dbReference>
<feature type="domain" description="Uracil-DNA glycosylase-like" evidence="1">
    <location>
        <begin position="8"/>
        <end position="166"/>
    </location>
</feature>
<keyword evidence="2" id="KW-0326">Glycosidase</keyword>
<dbReference type="GO" id="GO:0033958">
    <property type="term" value="F:DNA-deoxyinosine glycosylase activity"/>
    <property type="evidence" value="ECO:0007669"/>
    <property type="project" value="UniProtKB-EC"/>
</dbReference>
<dbReference type="EC" id="3.2.2.15" evidence="2"/>
<dbReference type="Proteomes" id="UP000297475">
    <property type="component" value="Unassembled WGS sequence"/>
</dbReference>